<dbReference type="Pfam" id="PF00253">
    <property type="entry name" value="Ribosomal_S14"/>
    <property type="match status" value="1"/>
</dbReference>
<dbReference type="PANTHER" id="PTHR30128:SF19">
    <property type="entry name" value="PHOTOSYSTEM I P700 CHLOROPHYLL A APOPROTEIN A1-RELATED"/>
    <property type="match status" value="1"/>
</dbReference>
<evidence type="ECO:0000256" key="1">
    <source>
        <dbReference type="ARBA" id="ARBA00009083"/>
    </source>
</evidence>
<dbReference type="PROSITE" id="PS00527">
    <property type="entry name" value="RIBOSOMAL_S14"/>
    <property type="match status" value="1"/>
</dbReference>
<dbReference type="PANTHER" id="PTHR30128">
    <property type="entry name" value="OUTER MEMBRANE PROTEIN, OMPA-RELATED"/>
    <property type="match status" value="1"/>
</dbReference>
<dbReference type="SUPFAM" id="SSF57716">
    <property type="entry name" value="Glucocorticoid receptor-like (DNA-binding domain)"/>
    <property type="match status" value="1"/>
</dbReference>
<accession>A0ABS8UIY5</accession>
<keyword evidence="5" id="KW-1133">Transmembrane helix</keyword>
<dbReference type="NCBIfam" id="NF006477">
    <property type="entry name" value="PRK08881.1"/>
    <property type="match status" value="1"/>
</dbReference>
<protein>
    <recommendedName>
        <fullName evidence="4">Small ribosomal subunit protein uS14c</fullName>
    </recommendedName>
</protein>
<comment type="caution">
    <text evidence="6">The sequence shown here is derived from an EMBL/GenBank/DDBJ whole genome shotgun (WGS) entry which is preliminary data.</text>
</comment>
<dbReference type="Gene3D" id="1.10.287.1480">
    <property type="match status" value="1"/>
</dbReference>
<dbReference type="EMBL" id="JACEIK010002008">
    <property type="protein sequence ID" value="MCD9558405.1"/>
    <property type="molecule type" value="Genomic_DNA"/>
</dbReference>
<feature type="transmembrane region" description="Helical" evidence="5">
    <location>
        <begin position="12"/>
        <end position="31"/>
    </location>
</feature>
<keyword evidence="3" id="KW-0687">Ribonucleoprotein</keyword>
<comment type="similarity">
    <text evidence="1">Belongs to the universal ribosomal protein uS14 family.</text>
</comment>
<dbReference type="InterPro" id="IPR001280">
    <property type="entry name" value="PSI_PsaA/B"/>
</dbReference>
<evidence type="ECO:0000313" key="7">
    <source>
        <dbReference type="Proteomes" id="UP000823775"/>
    </source>
</evidence>
<dbReference type="Gene3D" id="1.20.1130.10">
    <property type="entry name" value="Photosystem I PsaA/PsaB"/>
    <property type="match status" value="6"/>
</dbReference>
<gene>
    <name evidence="6" type="ORF">HAX54_015763</name>
</gene>
<dbReference type="HAMAP" id="MF_00537">
    <property type="entry name" value="Ribosomal_uS14_1"/>
    <property type="match status" value="1"/>
</dbReference>
<dbReference type="Pfam" id="PF00223">
    <property type="entry name" value="PsaA_PsaB"/>
    <property type="match status" value="5"/>
</dbReference>
<keyword evidence="2" id="KW-0689">Ribosomal protein</keyword>
<evidence type="ECO:0000256" key="5">
    <source>
        <dbReference type="SAM" id="Phobius"/>
    </source>
</evidence>
<organism evidence="6 7">
    <name type="scientific">Datura stramonium</name>
    <name type="common">Jimsonweed</name>
    <name type="synonym">Common thornapple</name>
    <dbReference type="NCBI Taxonomy" id="4076"/>
    <lineage>
        <taxon>Eukaryota</taxon>
        <taxon>Viridiplantae</taxon>
        <taxon>Streptophyta</taxon>
        <taxon>Embryophyta</taxon>
        <taxon>Tracheophyta</taxon>
        <taxon>Spermatophyta</taxon>
        <taxon>Magnoliopsida</taxon>
        <taxon>eudicotyledons</taxon>
        <taxon>Gunneridae</taxon>
        <taxon>Pentapetalae</taxon>
        <taxon>asterids</taxon>
        <taxon>lamiids</taxon>
        <taxon>Solanales</taxon>
        <taxon>Solanaceae</taxon>
        <taxon>Solanoideae</taxon>
        <taxon>Datureae</taxon>
        <taxon>Datura</taxon>
    </lineage>
</organism>
<name>A0ABS8UIY5_DATST</name>
<dbReference type="SUPFAM" id="SSF81558">
    <property type="entry name" value="Photosystem I subunits PsaA/PsaB"/>
    <property type="match status" value="3"/>
</dbReference>
<dbReference type="Proteomes" id="UP000823775">
    <property type="component" value="Unassembled WGS sequence"/>
</dbReference>
<dbReference type="InterPro" id="IPR036408">
    <property type="entry name" value="PSI_PsaA/B_sf"/>
</dbReference>
<dbReference type="InterPro" id="IPR001209">
    <property type="entry name" value="Ribosomal_uS14"/>
</dbReference>
<keyword evidence="7" id="KW-1185">Reference proteome</keyword>
<evidence type="ECO:0000256" key="3">
    <source>
        <dbReference type="ARBA" id="ARBA00023274"/>
    </source>
</evidence>
<dbReference type="InterPro" id="IPR018271">
    <property type="entry name" value="Ribosomal_uS14_CS"/>
</dbReference>
<proteinExistence type="inferred from homology"/>
<sequence length="486" mass="54561">MVHNCRVFTHHMWIGGFLIVGAAAHAAIFMVRDYDPTTRYNDLLDRVLRHRDAIISHLNWIPLYNYIVFAQWMQHMLWHTGATACGATASTSLTWWGGDLVAVGGKVALLPIPLGTADFLFPFDRIKQILVFISCDGPGRGTCQSDVLGQCSDRGVVTHITGRKLCAEVLLLLMGGSAISYGHETPGPLHVRPIAHAIWDPHFGQPGRGSFYSRGALGQVNIAYSGVYRWCELVAPTTEMETERFLVQKCRISSESSFVRLFGVSSLAWTGHLVHVAIPASRGESWRLLVHHAIALGLHTTTLILVKGALDARGSSYCQIKRISVIVFREMAQDEAELIETLAWAHERTPLANLFRWRDKPVALSILLQARLDSTCIMDTNRNSTIMARKSLIQREKKRQKLGQKYHSIRRSSKKEISKIPSLSDKWEIYGKLESLPRNSAPTRLHRRCFLTGRPRANYRDFGLSGHILREMVHACLLPGATRSSW</sequence>
<keyword evidence="5" id="KW-0472">Membrane</keyword>
<evidence type="ECO:0000256" key="2">
    <source>
        <dbReference type="ARBA" id="ARBA00022980"/>
    </source>
</evidence>
<keyword evidence="5" id="KW-0812">Transmembrane</keyword>
<dbReference type="InterPro" id="IPR023036">
    <property type="entry name" value="Ribosomal_uS14_bac/plastid"/>
</dbReference>
<dbReference type="PRINTS" id="PR00257">
    <property type="entry name" value="PHOTSYSPSAAB"/>
</dbReference>
<evidence type="ECO:0000256" key="4">
    <source>
        <dbReference type="ARBA" id="ARBA00035247"/>
    </source>
</evidence>
<evidence type="ECO:0000313" key="6">
    <source>
        <dbReference type="EMBL" id="MCD9558405.1"/>
    </source>
</evidence>
<reference evidence="6 7" key="1">
    <citation type="journal article" date="2021" name="BMC Genomics">
        <title>Datura genome reveals duplications of psychoactive alkaloid biosynthetic genes and high mutation rate following tissue culture.</title>
        <authorList>
            <person name="Rajewski A."/>
            <person name="Carter-House D."/>
            <person name="Stajich J."/>
            <person name="Litt A."/>
        </authorList>
    </citation>
    <scope>NUCLEOTIDE SEQUENCE [LARGE SCALE GENOMIC DNA]</scope>
    <source>
        <strain evidence="6">AR-01</strain>
    </source>
</reference>